<keyword evidence="2" id="KW-1185">Reference proteome</keyword>
<name>A0A1T5DF33_9SPHI</name>
<dbReference type="EMBL" id="FUYS01000006">
    <property type="protein sequence ID" value="SKB70100.1"/>
    <property type="molecule type" value="Genomic_DNA"/>
</dbReference>
<dbReference type="AlphaFoldDB" id="A0A1T5DF33"/>
<dbReference type="OrthoDB" id="5735516at2"/>
<evidence type="ECO:0000313" key="1">
    <source>
        <dbReference type="EMBL" id="SKB70100.1"/>
    </source>
</evidence>
<gene>
    <name evidence="1" type="ORF">SAMN05660226_02764</name>
</gene>
<dbReference type="RefSeq" id="WP_079717435.1">
    <property type="nucleotide sequence ID" value="NZ_FUYS01000006.1"/>
</dbReference>
<organism evidence="1 2">
    <name type="scientific">Parapedobacter luteus</name>
    <dbReference type="NCBI Taxonomy" id="623280"/>
    <lineage>
        <taxon>Bacteria</taxon>
        <taxon>Pseudomonadati</taxon>
        <taxon>Bacteroidota</taxon>
        <taxon>Sphingobacteriia</taxon>
        <taxon>Sphingobacteriales</taxon>
        <taxon>Sphingobacteriaceae</taxon>
        <taxon>Parapedobacter</taxon>
    </lineage>
</organism>
<protein>
    <submittedName>
        <fullName evidence="1">Uncharacterized protein</fullName>
    </submittedName>
</protein>
<proteinExistence type="predicted"/>
<reference evidence="1 2" key="1">
    <citation type="submission" date="2017-02" db="EMBL/GenBank/DDBJ databases">
        <authorList>
            <person name="Peterson S.W."/>
        </authorList>
    </citation>
    <scope>NUCLEOTIDE SEQUENCE [LARGE SCALE GENOMIC DNA]</scope>
    <source>
        <strain evidence="1 2">DSM 22899</strain>
    </source>
</reference>
<dbReference type="STRING" id="623280.SAMN05660226_02764"/>
<dbReference type="Proteomes" id="UP000190541">
    <property type="component" value="Unassembled WGS sequence"/>
</dbReference>
<evidence type="ECO:0000313" key="2">
    <source>
        <dbReference type="Proteomes" id="UP000190541"/>
    </source>
</evidence>
<dbReference type="InterPro" id="IPR046525">
    <property type="entry name" value="DUF6702"/>
</dbReference>
<accession>A0A1T5DF33</accession>
<sequence>MLTIIIGFFLLVFHPFYVSITSIDFNEKAKTMEVSCRIFYDDLEEAIRAEYKTKIDLIHPADRRRTDSLLADYFGKQLKLGVNGTSKTLSFLGYEIEDDVAWCYLEASNVAGVQRITIDNRILFDQFPKQSNILHVTAYGKRKSAKLDNPMRRAVFVW</sequence>
<dbReference type="Pfam" id="PF20420">
    <property type="entry name" value="DUF6702"/>
    <property type="match status" value="1"/>
</dbReference>